<feature type="compositionally biased region" description="Acidic residues" evidence="13">
    <location>
        <begin position="465"/>
        <end position="486"/>
    </location>
</feature>
<dbReference type="GO" id="GO:0042393">
    <property type="term" value="F:histone binding"/>
    <property type="evidence" value="ECO:0007669"/>
    <property type="project" value="TreeGrafter"/>
</dbReference>
<protein>
    <recommendedName>
        <fullName evidence="2 12">FACT complex subunit POB3</fullName>
    </recommendedName>
</protein>
<evidence type="ECO:0000256" key="8">
    <source>
        <dbReference type="ARBA" id="ARBA00023204"/>
    </source>
</evidence>
<evidence type="ECO:0000256" key="2">
    <source>
        <dbReference type="ARBA" id="ARBA00014978"/>
    </source>
</evidence>
<evidence type="ECO:0000256" key="11">
    <source>
        <dbReference type="ARBA" id="ARBA00063925"/>
    </source>
</evidence>
<organism evidence="15">
    <name type="scientific">Cryptococcus bacillisporus CA1280</name>
    <dbReference type="NCBI Taxonomy" id="1296109"/>
    <lineage>
        <taxon>Eukaryota</taxon>
        <taxon>Fungi</taxon>
        <taxon>Dikarya</taxon>
        <taxon>Basidiomycota</taxon>
        <taxon>Agaricomycotina</taxon>
        <taxon>Tremellomycetes</taxon>
        <taxon>Tremellales</taxon>
        <taxon>Cryptococcaceae</taxon>
        <taxon>Cryptococcus</taxon>
        <taxon>Cryptococcus gattii species complex</taxon>
    </lineage>
</organism>
<proteinExistence type="inferred from homology"/>
<dbReference type="EMBL" id="KN848026">
    <property type="protein sequence ID" value="KIR44043.1"/>
    <property type="molecule type" value="Genomic_DNA"/>
</dbReference>
<feature type="compositionally biased region" description="Basic and acidic residues" evidence="13">
    <location>
        <begin position="571"/>
        <end position="586"/>
    </location>
</feature>
<keyword evidence="6 12" id="KW-0805">Transcription regulation</keyword>
<reference evidence="15" key="1">
    <citation type="submission" date="2015-01" db="EMBL/GenBank/DDBJ databases">
        <title>The Genome Sequence of Cryptococcus gattii CA1280.</title>
        <authorList>
            <consortium name="The Broad Institute Genomics Platform"/>
            <person name="Cuomo C."/>
            <person name="Litvintseva A."/>
            <person name="Chen Y."/>
            <person name="Heitman J."/>
            <person name="Sun S."/>
            <person name="Springer D."/>
            <person name="Dromer F."/>
            <person name="Young S."/>
            <person name="Zeng Q."/>
            <person name="Gargeya S."/>
            <person name="Abouelleil A."/>
            <person name="Alvarado L."/>
            <person name="Chapman S.B."/>
            <person name="Gainer-Dewar J."/>
            <person name="Goldberg J."/>
            <person name="Griggs A."/>
            <person name="Gujja S."/>
            <person name="Hansen M."/>
            <person name="Howarth C."/>
            <person name="Imamovic A."/>
            <person name="Larimer J."/>
            <person name="Murphy C."/>
            <person name="Naylor J."/>
            <person name="Pearson M."/>
            <person name="Priest M."/>
            <person name="Roberts A."/>
            <person name="Saif S."/>
            <person name="Shea T."/>
            <person name="Sykes S."/>
            <person name="Wortman J."/>
            <person name="Nusbaum C."/>
            <person name="Birren B."/>
        </authorList>
    </citation>
    <scope>NUCLEOTIDE SEQUENCE [LARGE SCALE GENOMIC DNA]</scope>
    <source>
        <strain evidence="15">CA1280</strain>
    </source>
</reference>
<evidence type="ECO:0000259" key="14">
    <source>
        <dbReference type="SMART" id="SM01287"/>
    </source>
</evidence>
<dbReference type="CDD" id="cd13230">
    <property type="entry name" value="PH1_SSRP1-like"/>
    <property type="match status" value="1"/>
</dbReference>
<keyword evidence="5 12" id="KW-0227">DNA damage</keyword>
<dbReference type="InterPro" id="IPR048993">
    <property type="entry name" value="SSRP1-like_PH1"/>
</dbReference>
<dbReference type="PANTHER" id="PTHR45849">
    <property type="entry name" value="FACT COMPLEX SUBUNIT SSRP1"/>
    <property type="match status" value="1"/>
</dbReference>
<dbReference type="GO" id="GO:0031491">
    <property type="term" value="F:nucleosome binding"/>
    <property type="evidence" value="ECO:0007669"/>
    <property type="project" value="TreeGrafter"/>
</dbReference>
<dbReference type="InterPro" id="IPR024954">
    <property type="entry name" value="SSRP1_DD"/>
</dbReference>
<comment type="subunit">
    <text evidence="11">Forms a stable heterodimer with SPT16. The SPT16-POB3 dimer weakly associates with multiple molecules of NHP6 to form the FACT complex.</text>
</comment>
<dbReference type="GO" id="GO:0006281">
    <property type="term" value="P:DNA repair"/>
    <property type="evidence" value="ECO:0007669"/>
    <property type="project" value="UniProtKB-KW"/>
</dbReference>
<evidence type="ECO:0000256" key="7">
    <source>
        <dbReference type="ARBA" id="ARBA00023163"/>
    </source>
</evidence>
<dbReference type="GO" id="GO:0035101">
    <property type="term" value="C:FACT complex"/>
    <property type="evidence" value="ECO:0007669"/>
    <property type="project" value="TreeGrafter"/>
</dbReference>
<dbReference type="InterPro" id="IPR011993">
    <property type="entry name" value="PH-like_dom_sf"/>
</dbReference>
<evidence type="ECO:0000256" key="10">
    <source>
        <dbReference type="ARBA" id="ARBA00025370"/>
    </source>
</evidence>
<keyword evidence="9 12" id="KW-0539">Nucleus</keyword>
<evidence type="ECO:0000313" key="15">
    <source>
        <dbReference type="EMBL" id="KIR44043.1"/>
    </source>
</evidence>
<dbReference type="GO" id="GO:0003677">
    <property type="term" value="F:DNA binding"/>
    <property type="evidence" value="ECO:0007669"/>
    <property type="project" value="InterPro"/>
</dbReference>
<evidence type="ECO:0000256" key="12">
    <source>
        <dbReference type="RuleBase" id="RU364013"/>
    </source>
</evidence>
<accession>A0A0D0U761</accession>
<evidence type="ECO:0000256" key="5">
    <source>
        <dbReference type="ARBA" id="ARBA00022763"/>
    </source>
</evidence>
<keyword evidence="4 12" id="KW-0235">DNA replication</keyword>
<sequence>MSTVTFENIFHGDSADLGKLRFNPVGFGWKAYQSEENNPTTYNGSDIRHATWFRVARHFQLRLGMRNSEKPRISFDGFKRDDLDKIKRTLQEYFNITLETRDTSLKGWNWGAAQVKGTDLVFQVQGKTAFDVPLSQVANSNIAGKNEVALEFNPSSDYKFDPKDLNKRPPDEMVEMRFYIPGKSMKMAGSDAGSGGEETELDEEGNEVSAADAFHSLIKEKADIGAVVGDSIVVFEDCLILTPRGRFSIEVYTDSIRLVGKSTDHRVPFSSIHRIFLLPKLDDLHVQLVLGLDPPIRQGATRYPFLVAQWPKDEVVNAELNLTDEELTQYPDLEKTYEATTFQVVSRVLKALTGKKVTPPGSLRNAQGLNGIRANVKAVQGELYFLEKGLIFISKQPILIDFSKTDSISFSRVGGGVASARTFDMRVVSKTGGANHVFSAINKQEVGPISSFLQSKNIRLKNEMEEATVDIDEPFSDDDEEMESPSEDERPSKAKNDKSKTVKKSADDDEDESEDEDFEDASSDGGSPSESDSDEDSGMASDASDPMMEELRKKNQAKRAKAKETSGSASEDEKPKKKKAKKEEDE</sequence>
<comment type="function">
    <text evidence="10 12">Component of the FACT complex, a general chromatin factor that acts to reorganize nucleosomes. The FACT complex is involved in multiple processes that require DNA as a template such as mRNA elongation, DNA replication and DNA repair. During transcription elongation the FACT complex acts as a histone chaperone that both destabilizes and restores nucleosomal structure. It facilitates the passage of RNA polymerase II and transcription by promoting the dissociation of one histone H2A-H2B dimer from the nucleosome, then subsequently promotes the reestablishment of the nucleosome following the passage of RNA polymerase II.</text>
</comment>
<dbReference type="Pfam" id="PF17292">
    <property type="entry name" value="POB3_N"/>
    <property type="match status" value="1"/>
</dbReference>
<dbReference type="SMART" id="SM01287">
    <property type="entry name" value="Rtt106"/>
    <property type="match status" value="1"/>
</dbReference>
<dbReference type="Gene3D" id="2.30.29.30">
    <property type="entry name" value="Pleckstrin-homology domain (PH domain)/Phosphotyrosine-binding domain (PTB)"/>
    <property type="match status" value="2"/>
</dbReference>
<evidence type="ECO:0000256" key="13">
    <source>
        <dbReference type="SAM" id="MobiDB-lite"/>
    </source>
</evidence>
<dbReference type="InterPro" id="IPR000969">
    <property type="entry name" value="SSRP1/POB3"/>
</dbReference>
<evidence type="ECO:0000256" key="1">
    <source>
        <dbReference type="ARBA" id="ARBA00010060"/>
    </source>
</evidence>
<dbReference type="InterPro" id="IPR035417">
    <property type="entry name" value="SSRP1/POB3_N"/>
</dbReference>
<keyword evidence="3 12" id="KW-0158">Chromosome</keyword>
<dbReference type="SUPFAM" id="SSF50729">
    <property type="entry name" value="PH domain-like"/>
    <property type="match status" value="1"/>
</dbReference>
<dbReference type="GO" id="GO:0006260">
    <property type="term" value="P:DNA replication"/>
    <property type="evidence" value="ECO:0007669"/>
    <property type="project" value="UniProtKB-KW"/>
</dbReference>
<name>A0A0D0U761_CRYGA</name>
<evidence type="ECO:0000256" key="4">
    <source>
        <dbReference type="ARBA" id="ARBA00022705"/>
    </source>
</evidence>
<evidence type="ECO:0000256" key="9">
    <source>
        <dbReference type="ARBA" id="ARBA00023242"/>
    </source>
</evidence>
<dbReference type="InterPro" id="IPR013719">
    <property type="entry name" value="RTT106/SPT16-like_middle_dom"/>
</dbReference>
<dbReference type="OrthoDB" id="498543at2759"/>
<dbReference type="FunFam" id="2.30.29.30:FF:000119">
    <property type="entry name" value="FACT complex subunit SSRP1"/>
    <property type="match status" value="1"/>
</dbReference>
<dbReference type="Pfam" id="PF21103">
    <property type="entry name" value="PH1_SSRP1-like"/>
    <property type="match status" value="1"/>
</dbReference>
<comment type="subcellular location">
    <subcellularLocation>
        <location evidence="12">Nucleus</location>
    </subcellularLocation>
    <subcellularLocation>
        <location evidence="12">Chromosome</location>
    </subcellularLocation>
</comment>
<dbReference type="FunFam" id="2.30.29.150:FF:000001">
    <property type="entry name" value="Fact complex subunit ssrp1"/>
    <property type="match status" value="1"/>
</dbReference>
<dbReference type="Pfam" id="PF08512">
    <property type="entry name" value="Rttp106-like_middle"/>
    <property type="match status" value="1"/>
</dbReference>
<dbReference type="HOGENOM" id="CLU_017374_3_0_1"/>
<dbReference type="AlphaFoldDB" id="A0A0D0U761"/>
<dbReference type="Pfam" id="PF03531">
    <property type="entry name" value="SSrecog"/>
    <property type="match status" value="1"/>
</dbReference>
<feature type="region of interest" description="Disordered" evidence="13">
    <location>
        <begin position="464"/>
        <end position="586"/>
    </location>
</feature>
<dbReference type="Gene3D" id="2.30.29.150">
    <property type="match status" value="1"/>
</dbReference>
<dbReference type="InterPro" id="IPR038167">
    <property type="entry name" value="SSRP1_sf"/>
</dbReference>
<dbReference type="FunFam" id="2.30.29.30:FF:000481">
    <property type="entry name" value="FACT complex subunit POB3"/>
    <property type="match status" value="1"/>
</dbReference>
<evidence type="ECO:0000256" key="3">
    <source>
        <dbReference type="ARBA" id="ARBA00022454"/>
    </source>
</evidence>
<dbReference type="PRINTS" id="PR00887">
    <property type="entry name" value="SSRCOGNITION"/>
</dbReference>
<feature type="compositionally biased region" description="Acidic residues" evidence="13">
    <location>
        <begin position="507"/>
        <end position="522"/>
    </location>
</feature>
<gene>
    <name evidence="15" type="ORF">I312_06754</name>
</gene>
<dbReference type="Gene3D" id="2.30.29.220">
    <property type="entry name" value="Structure-specific recognition protein (SSRP1)"/>
    <property type="match status" value="1"/>
</dbReference>
<dbReference type="InterPro" id="IPR050454">
    <property type="entry name" value="RTT106/SSRP1_HistChap/FACT"/>
</dbReference>
<feature type="compositionally biased region" description="Basic and acidic residues" evidence="13">
    <location>
        <begin position="487"/>
        <end position="506"/>
    </location>
</feature>
<dbReference type="CDD" id="cd13231">
    <property type="entry name" value="PH2_SSRP1-like"/>
    <property type="match status" value="1"/>
</dbReference>
<keyword evidence="7 12" id="KW-0804">Transcription</keyword>
<dbReference type="FunFam" id="2.30.29.220:FF:000003">
    <property type="entry name" value="FACT complex subunit POB3"/>
    <property type="match status" value="1"/>
</dbReference>
<evidence type="ECO:0000256" key="6">
    <source>
        <dbReference type="ARBA" id="ARBA00023015"/>
    </source>
</evidence>
<keyword evidence="8 12" id="KW-0234">DNA repair</keyword>
<dbReference type="PANTHER" id="PTHR45849:SF1">
    <property type="entry name" value="FACT COMPLEX SUBUNIT SSRP1"/>
    <property type="match status" value="1"/>
</dbReference>
<feature type="domain" description="Histone chaperone RTT106/FACT complex subunit SPT16-like middle" evidence="14">
    <location>
        <begin position="369"/>
        <end position="463"/>
    </location>
</feature>
<comment type="similarity">
    <text evidence="1 12">Belongs to the SSRP1 family.</text>
</comment>